<gene>
    <name evidence="1" type="ORF">LCGC14_1234670</name>
</gene>
<proteinExistence type="predicted"/>
<protein>
    <submittedName>
        <fullName evidence="1">Uncharacterized protein</fullName>
    </submittedName>
</protein>
<feature type="non-terminal residue" evidence="1">
    <location>
        <position position="1"/>
    </location>
</feature>
<evidence type="ECO:0000313" key="1">
    <source>
        <dbReference type="EMBL" id="KKM90837.1"/>
    </source>
</evidence>
<dbReference type="AlphaFoldDB" id="A0A0F9PBT8"/>
<name>A0A0F9PBT8_9ZZZZ</name>
<comment type="caution">
    <text evidence="1">The sequence shown here is derived from an EMBL/GenBank/DDBJ whole genome shotgun (WGS) entry which is preliminary data.</text>
</comment>
<sequence>ADQLRDIELYLSAHLATLTIDGGGVSLERIGSSSIQYAQLQGDKLYLTRFGQLAIMLDTTGKLVASSKEKARFRSFGATVS</sequence>
<accession>A0A0F9PBT8</accession>
<dbReference type="EMBL" id="LAZR01006620">
    <property type="protein sequence ID" value="KKM90837.1"/>
    <property type="molecule type" value="Genomic_DNA"/>
</dbReference>
<reference evidence="1" key="1">
    <citation type="journal article" date="2015" name="Nature">
        <title>Complex archaea that bridge the gap between prokaryotes and eukaryotes.</title>
        <authorList>
            <person name="Spang A."/>
            <person name="Saw J.H."/>
            <person name="Jorgensen S.L."/>
            <person name="Zaremba-Niedzwiedzka K."/>
            <person name="Martijn J."/>
            <person name="Lind A.E."/>
            <person name="van Eijk R."/>
            <person name="Schleper C."/>
            <person name="Guy L."/>
            <person name="Ettema T.J."/>
        </authorList>
    </citation>
    <scope>NUCLEOTIDE SEQUENCE</scope>
</reference>
<organism evidence="1">
    <name type="scientific">marine sediment metagenome</name>
    <dbReference type="NCBI Taxonomy" id="412755"/>
    <lineage>
        <taxon>unclassified sequences</taxon>
        <taxon>metagenomes</taxon>
        <taxon>ecological metagenomes</taxon>
    </lineage>
</organism>